<feature type="domain" description="Pili assembly chaperone N-terminal" evidence="8">
    <location>
        <begin position="55"/>
        <end position="174"/>
    </location>
</feature>
<dbReference type="Gene3D" id="2.60.40.10">
    <property type="entry name" value="Immunoglobulins"/>
    <property type="match status" value="2"/>
</dbReference>
<organism evidence="10">
    <name type="scientific">Serratia fonticola</name>
    <dbReference type="NCBI Taxonomy" id="47917"/>
    <lineage>
        <taxon>Bacteria</taxon>
        <taxon>Pseudomonadati</taxon>
        <taxon>Pseudomonadota</taxon>
        <taxon>Gammaproteobacteria</taxon>
        <taxon>Enterobacterales</taxon>
        <taxon>Yersiniaceae</taxon>
        <taxon>Serratia</taxon>
    </lineage>
</organism>
<evidence type="ECO:0000256" key="4">
    <source>
        <dbReference type="ARBA" id="ARBA00022729"/>
    </source>
</evidence>
<evidence type="ECO:0000256" key="3">
    <source>
        <dbReference type="ARBA" id="ARBA00022558"/>
    </source>
</evidence>
<evidence type="ECO:0000256" key="7">
    <source>
        <dbReference type="RuleBase" id="RU003918"/>
    </source>
</evidence>
<evidence type="ECO:0000256" key="1">
    <source>
        <dbReference type="ARBA" id="ARBA00004418"/>
    </source>
</evidence>
<reference evidence="10" key="1">
    <citation type="submission" date="2019-05" db="EMBL/GenBank/DDBJ databases">
        <authorList>
            <consortium name="Pathogen Informatics"/>
        </authorList>
    </citation>
    <scope>NUCLEOTIDE SEQUENCE [LARGE SCALE GENOMIC DNA]</scope>
    <source>
        <strain evidence="10">NCTC12965</strain>
    </source>
</reference>
<keyword evidence="6 7" id="KW-0143">Chaperone</keyword>
<keyword evidence="5" id="KW-0574">Periplasm</keyword>
<evidence type="ECO:0000259" key="8">
    <source>
        <dbReference type="Pfam" id="PF00345"/>
    </source>
</evidence>
<accession>A0A4U9VBG2</accession>
<dbReference type="InterPro" id="IPR016147">
    <property type="entry name" value="Pili_assmbl_chaperone_N"/>
</dbReference>
<comment type="similarity">
    <text evidence="2 7">Belongs to the periplasmic pilus chaperone family.</text>
</comment>
<proteinExistence type="inferred from homology"/>
<dbReference type="InterPro" id="IPR018046">
    <property type="entry name" value="Pili_assmbl_chaperone_CS"/>
</dbReference>
<dbReference type="InterPro" id="IPR013783">
    <property type="entry name" value="Ig-like_fold"/>
</dbReference>
<dbReference type="PANTHER" id="PTHR30251:SF11">
    <property type="entry name" value="CHAPERONE PROTEIN FIMC-RELATED"/>
    <property type="match status" value="1"/>
</dbReference>
<dbReference type="InterPro" id="IPR008962">
    <property type="entry name" value="PapD-like_sf"/>
</dbReference>
<dbReference type="InterPro" id="IPR001829">
    <property type="entry name" value="Pili_assmbl_chaperone_bac"/>
</dbReference>
<evidence type="ECO:0000256" key="5">
    <source>
        <dbReference type="ARBA" id="ARBA00022764"/>
    </source>
</evidence>
<dbReference type="GO" id="GO:0071555">
    <property type="term" value="P:cell wall organization"/>
    <property type="evidence" value="ECO:0007669"/>
    <property type="project" value="InterPro"/>
</dbReference>
<evidence type="ECO:0000256" key="6">
    <source>
        <dbReference type="ARBA" id="ARBA00023186"/>
    </source>
</evidence>
<dbReference type="InterPro" id="IPR016148">
    <property type="entry name" value="Pili_assmbl_chaperone_C"/>
</dbReference>
<evidence type="ECO:0000259" key="9">
    <source>
        <dbReference type="Pfam" id="PF02753"/>
    </source>
</evidence>
<keyword evidence="4" id="KW-0732">Signal</keyword>
<dbReference type="SUPFAM" id="SSF49584">
    <property type="entry name" value="Periplasmic chaperone C-domain"/>
    <property type="match status" value="1"/>
</dbReference>
<dbReference type="PROSITE" id="PS00635">
    <property type="entry name" value="PILI_CHAPERONE"/>
    <property type="match status" value="1"/>
</dbReference>
<dbReference type="FunFam" id="2.60.40.10:FF:000458">
    <property type="entry name" value="Molecular chaperone FimC"/>
    <property type="match status" value="1"/>
</dbReference>
<keyword evidence="3" id="KW-1029">Fimbrium biogenesis</keyword>
<dbReference type="InterPro" id="IPR036316">
    <property type="entry name" value="Pili_assmbl_chap_C_dom_sf"/>
</dbReference>
<sequence>MNSNSAVNAWPLATQCYGSQILMDEVNVRTISMVGKVMSALLLLAAGHVGMANAGVGLGATRVIYPADQKQVTLGVSNNDEKSTYLIQSWVENADGQKDGRLIITPPLYLMQGKKENTLRIIDATNQSLPKDRESLFWVNVKAIPSLDKSRQDENTLQLAITSRIKLFYRPNGLSIAPDKAPEQLRFKRSGKELTIVNPTPYFITLSELNAGTRQLANTMVSPMGSTNVALPADAGSTISYRTIKRLRCPNAGIQGCDAVRPGAATHFIKL</sequence>
<dbReference type="PRINTS" id="PR00969">
    <property type="entry name" value="CHAPERONPILI"/>
</dbReference>
<dbReference type="AlphaFoldDB" id="A0A4U9VBG2"/>
<protein>
    <submittedName>
        <fullName evidence="10">Chaperone protein fimC</fullName>
    </submittedName>
</protein>
<feature type="domain" description="Pili assembly chaperone C-terminal" evidence="9">
    <location>
        <begin position="196"/>
        <end position="244"/>
    </location>
</feature>
<dbReference type="Pfam" id="PF02753">
    <property type="entry name" value="PapD_C"/>
    <property type="match status" value="1"/>
</dbReference>
<dbReference type="PANTHER" id="PTHR30251">
    <property type="entry name" value="PILUS ASSEMBLY CHAPERONE"/>
    <property type="match status" value="1"/>
</dbReference>
<dbReference type="EMBL" id="CABEEZ010000106">
    <property type="protein sequence ID" value="VTR42539.1"/>
    <property type="molecule type" value="Genomic_DNA"/>
</dbReference>
<comment type="subcellular location">
    <subcellularLocation>
        <location evidence="1 7">Periplasm</location>
    </subcellularLocation>
</comment>
<gene>
    <name evidence="10" type="primary">fimC_8</name>
    <name evidence="10" type="ORF">NCTC12965_04830</name>
</gene>
<dbReference type="Pfam" id="PF00345">
    <property type="entry name" value="PapD_N"/>
    <property type="match status" value="1"/>
</dbReference>
<name>A0A4U9VBG2_SERFO</name>
<evidence type="ECO:0000256" key="2">
    <source>
        <dbReference type="ARBA" id="ARBA00007399"/>
    </source>
</evidence>
<dbReference type="InterPro" id="IPR050643">
    <property type="entry name" value="Periplasmic_pilus_chap"/>
</dbReference>
<evidence type="ECO:0000313" key="10">
    <source>
        <dbReference type="EMBL" id="VTR42539.1"/>
    </source>
</evidence>
<dbReference type="SUPFAM" id="SSF49354">
    <property type="entry name" value="PapD-like"/>
    <property type="match status" value="1"/>
</dbReference>
<dbReference type="GO" id="GO:0030288">
    <property type="term" value="C:outer membrane-bounded periplasmic space"/>
    <property type="evidence" value="ECO:0007669"/>
    <property type="project" value="InterPro"/>
</dbReference>